<comment type="caution">
    <text evidence="6">The sequence shown here is derived from an EMBL/GenBank/DDBJ whole genome shotgun (WGS) entry which is preliminary data.</text>
</comment>
<organism evidence="6 7">
    <name type="scientific">Aristolochia fimbriata</name>
    <name type="common">White veined hardy Dutchman's pipe vine</name>
    <dbReference type="NCBI Taxonomy" id="158543"/>
    <lineage>
        <taxon>Eukaryota</taxon>
        <taxon>Viridiplantae</taxon>
        <taxon>Streptophyta</taxon>
        <taxon>Embryophyta</taxon>
        <taxon>Tracheophyta</taxon>
        <taxon>Spermatophyta</taxon>
        <taxon>Magnoliopsida</taxon>
        <taxon>Magnoliidae</taxon>
        <taxon>Piperales</taxon>
        <taxon>Aristolochiaceae</taxon>
        <taxon>Aristolochia</taxon>
    </lineage>
</organism>
<dbReference type="PROSITE" id="PS50054">
    <property type="entry name" value="TYR_PHOSPHATASE_DUAL"/>
    <property type="match status" value="1"/>
</dbReference>
<feature type="domain" description="Tyrosine specific protein phosphatases" evidence="5">
    <location>
        <begin position="213"/>
        <end position="264"/>
    </location>
</feature>
<keyword evidence="7" id="KW-1185">Reference proteome</keyword>
<dbReference type="GO" id="GO:0004721">
    <property type="term" value="F:phosphoprotein phosphatase activity"/>
    <property type="evidence" value="ECO:0007669"/>
    <property type="project" value="UniProtKB-KW"/>
</dbReference>
<feature type="compositionally biased region" description="Low complexity" evidence="3">
    <location>
        <begin position="507"/>
        <end position="537"/>
    </location>
</feature>
<dbReference type="InterPro" id="IPR000340">
    <property type="entry name" value="Dual-sp_phosphatase_cat-dom"/>
</dbReference>
<dbReference type="SMART" id="SM00262">
    <property type="entry name" value="GEL"/>
    <property type="match status" value="1"/>
</dbReference>
<dbReference type="PROSITE" id="PS50056">
    <property type="entry name" value="TYR_PHOSPHATASE_2"/>
    <property type="match status" value="1"/>
</dbReference>
<feature type="region of interest" description="Disordered" evidence="3">
    <location>
        <begin position="1"/>
        <end position="123"/>
    </location>
</feature>
<dbReference type="InterPro" id="IPR020422">
    <property type="entry name" value="TYR_PHOSPHATASE_DUAL_dom"/>
</dbReference>
<evidence type="ECO:0000256" key="1">
    <source>
        <dbReference type="ARBA" id="ARBA00022801"/>
    </source>
</evidence>
<dbReference type="EMBL" id="JAINDJ010000003">
    <property type="protein sequence ID" value="KAG9453688.1"/>
    <property type="molecule type" value="Genomic_DNA"/>
</dbReference>
<evidence type="ECO:0008006" key="8">
    <source>
        <dbReference type="Google" id="ProtNLM"/>
    </source>
</evidence>
<dbReference type="InterPro" id="IPR007122">
    <property type="entry name" value="Villin/Gelsolin"/>
</dbReference>
<dbReference type="InterPro" id="IPR007123">
    <property type="entry name" value="Gelsolin-like_dom"/>
</dbReference>
<feature type="compositionally biased region" description="Low complexity" evidence="3">
    <location>
        <begin position="25"/>
        <end position="36"/>
    </location>
</feature>
<gene>
    <name evidence="6" type="ORF">H6P81_006592</name>
</gene>
<dbReference type="InterPro" id="IPR057528">
    <property type="entry name" value="MPK1_C"/>
</dbReference>
<dbReference type="SUPFAM" id="SSF52799">
    <property type="entry name" value="(Phosphotyrosine protein) phosphatases II"/>
    <property type="match status" value="1"/>
</dbReference>
<evidence type="ECO:0000313" key="6">
    <source>
        <dbReference type="EMBL" id="KAG9453688.1"/>
    </source>
</evidence>
<dbReference type="InterPro" id="IPR029006">
    <property type="entry name" value="ADF-H/Gelsolin-like_dom_sf"/>
</dbReference>
<dbReference type="Proteomes" id="UP000825729">
    <property type="component" value="Unassembled WGS sequence"/>
</dbReference>
<feature type="region of interest" description="Disordered" evidence="3">
    <location>
        <begin position="504"/>
        <end position="537"/>
    </location>
</feature>
<protein>
    <recommendedName>
        <fullName evidence="8">Protein-tyrosine-phosphatase MKP1</fullName>
    </recommendedName>
</protein>
<evidence type="ECO:0000313" key="7">
    <source>
        <dbReference type="Proteomes" id="UP000825729"/>
    </source>
</evidence>
<evidence type="ECO:0000259" key="5">
    <source>
        <dbReference type="PROSITE" id="PS50056"/>
    </source>
</evidence>
<dbReference type="SUPFAM" id="SSF55753">
    <property type="entry name" value="Actin depolymerizing proteins"/>
    <property type="match status" value="1"/>
</dbReference>
<accession>A0AAV7EY44</accession>
<feature type="domain" description="Tyrosine-protein phosphatase" evidence="4">
    <location>
        <begin position="144"/>
        <end position="286"/>
    </location>
</feature>
<feature type="compositionally biased region" description="Basic and acidic residues" evidence="3">
    <location>
        <begin position="37"/>
        <end position="46"/>
    </location>
</feature>
<dbReference type="PANTHER" id="PTHR46381:SF4">
    <property type="entry name" value="PROTEIN-TYROSINE-PHOSPHATASE MKP1"/>
    <property type="match status" value="1"/>
</dbReference>
<evidence type="ECO:0000259" key="4">
    <source>
        <dbReference type="PROSITE" id="PS50054"/>
    </source>
</evidence>
<evidence type="ECO:0000256" key="3">
    <source>
        <dbReference type="SAM" id="MobiDB-lite"/>
    </source>
</evidence>
<dbReference type="Pfam" id="PF00782">
    <property type="entry name" value="DSPc"/>
    <property type="match status" value="1"/>
</dbReference>
<dbReference type="InterPro" id="IPR000387">
    <property type="entry name" value="Tyr_Pase_dom"/>
</dbReference>
<feature type="compositionally biased region" description="Basic and acidic residues" evidence="3">
    <location>
        <begin position="85"/>
        <end position="95"/>
    </location>
</feature>
<dbReference type="CDD" id="cd14498">
    <property type="entry name" value="DSP"/>
    <property type="match status" value="1"/>
</dbReference>
<dbReference type="Gene3D" id="3.90.190.10">
    <property type="entry name" value="Protein tyrosine phosphatase superfamily"/>
    <property type="match status" value="1"/>
</dbReference>
<dbReference type="Pfam" id="PF25466">
    <property type="entry name" value="MPK1_gelsolin_C"/>
    <property type="match status" value="1"/>
</dbReference>
<dbReference type="PANTHER" id="PTHR46381">
    <property type="entry name" value="MKPA PROTEIN"/>
    <property type="match status" value="1"/>
</dbReference>
<keyword evidence="1" id="KW-0378">Hydrolase</keyword>
<evidence type="ECO:0000256" key="2">
    <source>
        <dbReference type="ARBA" id="ARBA00022912"/>
    </source>
</evidence>
<reference evidence="6 7" key="1">
    <citation type="submission" date="2021-07" db="EMBL/GenBank/DDBJ databases">
        <title>The Aristolochia fimbriata genome: insights into angiosperm evolution, floral development and chemical biosynthesis.</title>
        <authorList>
            <person name="Jiao Y."/>
        </authorList>
    </citation>
    <scope>NUCLEOTIDE SEQUENCE [LARGE SCALE GENOMIC DNA]</scope>
    <source>
        <strain evidence="6">IBCAS-2021</strain>
        <tissue evidence="6">Leaf</tissue>
    </source>
</reference>
<name>A0AAV7EY44_ARIFI</name>
<sequence length="782" mass="86802">MVGDEDPTGSRGQCPLPSGRKTFWRSNSWSSRSPSSESRKDFRDSTDPNSSQFRQDRHFPVPLTPRTHQNAKGRSCLPPLSITRRNLDEWPKAGSDDIGEWPHPPTPSGSSNRGLKLDLSSFQQKPDPTGTLVKKDKIAFFDKECSKVAEHIYLGGDAVARDRDILIKNGITHVLNCVGFVSPEYFKADFVYKTLWLQDSPSEDITSILYDVFDYFEDVREQRGRVLVHCCQGVSRSTSLVIAYLMWREGQSFEDAFQYVKAARGIADPNMGFTCQLLQCQKRVHAIPLSPSSILRMYRMAPHSSYDALHLVPKMLNDPSPSALDSRGAFIVHVPSAIYVWIGKKCESVMERDAKAAAFQVVRYERVQGPIITVEEGEEPSDFWNVFSNYSHSVDNSDTSLQVKEQIESTVRIGVGSKRVDLYDVDFELFQKALMGGIVPPFSSASGAGHEMRVPARESNWSILRRKFGSGVKECVSASRATLSRVYSDSMLIIDVDNPVNKIQLRSHPSSGSSDSGVNSKSRSDSPSFSPSTSSLSSTSSLASVAACDSRSKSSLTMFPKQDTSDVLCSDAFSSSKGSCLSFSECHGGLVPSGTLIHTSSCSEHYAGQSEDCKKNRVELLNLIEENKNNDDALVTTEDAPQEESLLREKQQSLTVIDSINSSSNVSSSMNLSIYCWPSLEKIAKFCVGDFDSKEVFLFFAPERGVEKGTGKKLYLWIGSCFENKNRWTQVDSCRGESKVIDWNQVGCDFLTAMGLPKDTPIKVVREEEGKPKDFLEMLNAF</sequence>
<dbReference type="InterPro" id="IPR016130">
    <property type="entry name" value="Tyr_Pase_AS"/>
</dbReference>
<keyword evidence="2" id="KW-0904">Protein phosphatase</keyword>
<dbReference type="GO" id="GO:0051015">
    <property type="term" value="F:actin filament binding"/>
    <property type="evidence" value="ECO:0007669"/>
    <property type="project" value="InterPro"/>
</dbReference>
<dbReference type="PROSITE" id="PS00383">
    <property type="entry name" value="TYR_PHOSPHATASE_1"/>
    <property type="match status" value="1"/>
</dbReference>
<dbReference type="SMART" id="SM00195">
    <property type="entry name" value="DSPc"/>
    <property type="match status" value="1"/>
</dbReference>
<dbReference type="InterPro" id="IPR029021">
    <property type="entry name" value="Prot-tyrosine_phosphatase-like"/>
</dbReference>
<dbReference type="Gene3D" id="3.40.20.10">
    <property type="entry name" value="Severin"/>
    <property type="match status" value="1"/>
</dbReference>
<dbReference type="AlphaFoldDB" id="A0AAV7EY44"/>
<dbReference type="Pfam" id="PF00626">
    <property type="entry name" value="Gelsolin"/>
    <property type="match status" value="1"/>
</dbReference>
<proteinExistence type="predicted"/>